<dbReference type="AlphaFoldDB" id="A0A502GD05"/>
<protein>
    <submittedName>
        <fullName evidence="3">Enoyl-CoA hydratase/isomerase family protein</fullName>
    </submittedName>
</protein>
<sequence length="277" mass="29210">MTPADPTSDAILLEADGPVAVLTLNRPRARNAIDDAMRADLMAALDHVARTDSIKALVLTGAGEGFCAGGDVKSMQARLAVPQGEVALNGWRRQQRTHHAISMLHALPKPTIAAVNGAATGLGCDVALCCDFIIASEQARFAMTYILRGLIPDGGGMYFLPRRVGLSRAKELIFSGRTVEPEEALRLGMIDRVTSAGALLDDARAWAGELSAGAPAALALSKNILDQTFELSVEQVFAMGSQAQAICYSSREHQESVAAFLEGVAQRRAAKAKGDAA</sequence>
<dbReference type="RefSeq" id="WP_140882326.1">
    <property type="nucleotide sequence ID" value="NZ_RCZP01000005.1"/>
</dbReference>
<keyword evidence="3" id="KW-0413">Isomerase</keyword>
<dbReference type="EMBL" id="RCZP01000005">
    <property type="protein sequence ID" value="TPG58593.1"/>
    <property type="molecule type" value="Genomic_DNA"/>
</dbReference>
<dbReference type="GO" id="GO:0006635">
    <property type="term" value="P:fatty acid beta-oxidation"/>
    <property type="evidence" value="ECO:0007669"/>
    <property type="project" value="TreeGrafter"/>
</dbReference>
<keyword evidence="4" id="KW-1185">Reference proteome</keyword>
<dbReference type="InterPro" id="IPR001753">
    <property type="entry name" value="Enoyl-CoA_hydra/iso"/>
</dbReference>
<dbReference type="GO" id="GO:0016829">
    <property type="term" value="F:lyase activity"/>
    <property type="evidence" value="ECO:0007669"/>
    <property type="project" value="UniProtKB-KW"/>
</dbReference>
<dbReference type="Gene3D" id="1.10.12.10">
    <property type="entry name" value="Lyase 2-enoyl-coa Hydratase, Chain A, domain 2"/>
    <property type="match status" value="1"/>
</dbReference>
<dbReference type="GO" id="GO:0016853">
    <property type="term" value="F:isomerase activity"/>
    <property type="evidence" value="ECO:0007669"/>
    <property type="project" value="UniProtKB-KW"/>
</dbReference>
<dbReference type="PANTHER" id="PTHR11941">
    <property type="entry name" value="ENOYL-COA HYDRATASE-RELATED"/>
    <property type="match status" value="1"/>
</dbReference>
<dbReference type="Proteomes" id="UP000317078">
    <property type="component" value="Unassembled WGS sequence"/>
</dbReference>
<comment type="caution">
    <text evidence="3">The sequence shown here is derived from an EMBL/GenBank/DDBJ whole genome shotgun (WGS) entry which is preliminary data.</text>
</comment>
<gene>
    <name evidence="3" type="ORF">EAH89_08275</name>
</gene>
<reference evidence="3 4" key="1">
    <citation type="journal article" date="2019" name="Environ. Microbiol.">
        <title>Species interactions and distinct microbial communities in high Arctic permafrost affected cryosols are associated with the CH4 and CO2 gas fluxes.</title>
        <authorList>
            <person name="Altshuler I."/>
            <person name="Hamel J."/>
            <person name="Turney S."/>
            <person name="Magnuson E."/>
            <person name="Levesque R."/>
            <person name="Greer C."/>
            <person name="Whyte L.G."/>
        </authorList>
    </citation>
    <scope>NUCLEOTIDE SEQUENCE [LARGE SCALE GENOMIC DNA]</scope>
    <source>
        <strain evidence="3 4">S9.3B</strain>
    </source>
</reference>
<dbReference type="InterPro" id="IPR029045">
    <property type="entry name" value="ClpP/crotonase-like_dom_sf"/>
</dbReference>
<evidence type="ECO:0000256" key="2">
    <source>
        <dbReference type="ARBA" id="ARBA00023239"/>
    </source>
</evidence>
<proteinExistence type="inferred from homology"/>
<dbReference type="OrthoDB" id="9781757at2"/>
<accession>A0A502GD05</accession>
<dbReference type="PANTHER" id="PTHR11941:SF54">
    <property type="entry name" value="ENOYL-COA HYDRATASE, MITOCHONDRIAL"/>
    <property type="match status" value="1"/>
</dbReference>
<keyword evidence="2" id="KW-0456">Lyase</keyword>
<comment type="similarity">
    <text evidence="1">Belongs to the enoyl-CoA hydratase/isomerase family.</text>
</comment>
<dbReference type="SUPFAM" id="SSF52096">
    <property type="entry name" value="ClpP/crotonase"/>
    <property type="match status" value="1"/>
</dbReference>
<dbReference type="InterPro" id="IPR014748">
    <property type="entry name" value="Enoyl-CoA_hydra_C"/>
</dbReference>
<evidence type="ECO:0000313" key="4">
    <source>
        <dbReference type="Proteomes" id="UP000317078"/>
    </source>
</evidence>
<dbReference type="Pfam" id="PF00378">
    <property type="entry name" value="ECH_1"/>
    <property type="match status" value="1"/>
</dbReference>
<dbReference type="CDD" id="cd06558">
    <property type="entry name" value="crotonase-like"/>
    <property type="match status" value="1"/>
</dbReference>
<dbReference type="Gene3D" id="3.90.226.10">
    <property type="entry name" value="2-enoyl-CoA Hydratase, Chain A, domain 1"/>
    <property type="match status" value="1"/>
</dbReference>
<organism evidence="3 4">
    <name type="scientific">Muricoccus nepalensis</name>
    <dbReference type="NCBI Taxonomy" id="1854500"/>
    <lineage>
        <taxon>Bacteria</taxon>
        <taxon>Pseudomonadati</taxon>
        <taxon>Pseudomonadota</taxon>
        <taxon>Alphaproteobacteria</taxon>
        <taxon>Acetobacterales</taxon>
        <taxon>Roseomonadaceae</taxon>
        <taxon>Muricoccus</taxon>
    </lineage>
</organism>
<evidence type="ECO:0000256" key="1">
    <source>
        <dbReference type="ARBA" id="ARBA00005254"/>
    </source>
</evidence>
<name>A0A502GD05_9PROT</name>
<evidence type="ECO:0000313" key="3">
    <source>
        <dbReference type="EMBL" id="TPG58593.1"/>
    </source>
</evidence>